<dbReference type="EMBL" id="BGZK01000083">
    <property type="protein sequence ID" value="GBP16919.1"/>
    <property type="molecule type" value="Genomic_DNA"/>
</dbReference>
<accession>A0A4C1TSF9</accession>
<reference evidence="1 2" key="1">
    <citation type="journal article" date="2019" name="Commun. Biol.">
        <title>The bagworm genome reveals a unique fibroin gene that provides high tensile strength.</title>
        <authorList>
            <person name="Kono N."/>
            <person name="Nakamura H."/>
            <person name="Ohtoshi R."/>
            <person name="Tomita M."/>
            <person name="Numata K."/>
            <person name="Arakawa K."/>
        </authorList>
    </citation>
    <scope>NUCLEOTIDE SEQUENCE [LARGE SCALE GENOMIC DNA]</scope>
</reference>
<sequence length="164" mass="18278">MNSLNIKSKCKERTKTGRPPYTITVNTRQSLSTEAPSVQRAASGVHRLQCRLCTTDEGQAPPDACEYIFAVAPSRRRAAYQFQIAGLENYSPRSIHSQGSAPAAPFIFRSPFERARVSVCAFSHVCDTRTMHFFFVFFMRVRPSTGSCVSRPILSSRSCACPYV</sequence>
<evidence type="ECO:0000313" key="2">
    <source>
        <dbReference type="Proteomes" id="UP000299102"/>
    </source>
</evidence>
<gene>
    <name evidence="1" type="ORF">EVAR_101943_1</name>
</gene>
<organism evidence="1 2">
    <name type="scientific">Eumeta variegata</name>
    <name type="common">Bagworm moth</name>
    <name type="synonym">Eumeta japonica</name>
    <dbReference type="NCBI Taxonomy" id="151549"/>
    <lineage>
        <taxon>Eukaryota</taxon>
        <taxon>Metazoa</taxon>
        <taxon>Ecdysozoa</taxon>
        <taxon>Arthropoda</taxon>
        <taxon>Hexapoda</taxon>
        <taxon>Insecta</taxon>
        <taxon>Pterygota</taxon>
        <taxon>Neoptera</taxon>
        <taxon>Endopterygota</taxon>
        <taxon>Lepidoptera</taxon>
        <taxon>Glossata</taxon>
        <taxon>Ditrysia</taxon>
        <taxon>Tineoidea</taxon>
        <taxon>Psychidae</taxon>
        <taxon>Oiketicinae</taxon>
        <taxon>Eumeta</taxon>
    </lineage>
</organism>
<comment type="caution">
    <text evidence="1">The sequence shown here is derived from an EMBL/GenBank/DDBJ whole genome shotgun (WGS) entry which is preliminary data.</text>
</comment>
<dbReference type="AlphaFoldDB" id="A0A4C1TSF9"/>
<name>A0A4C1TSF9_EUMVA</name>
<proteinExistence type="predicted"/>
<keyword evidence="2" id="KW-1185">Reference proteome</keyword>
<evidence type="ECO:0000313" key="1">
    <source>
        <dbReference type="EMBL" id="GBP16919.1"/>
    </source>
</evidence>
<protein>
    <submittedName>
        <fullName evidence="1">Uncharacterized protein</fullName>
    </submittedName>
</protein>
<dbReference type="Proteomes" id="UP000299102">
    <property type="component" value="Unassembled WGS sequence"/>
</dbReference>